<keyword evidence="1" id="KW-0175">Coiled coil</keyword>
<evidence type="ECO:0000256" key="1">
    <source>
        <dbReference type="SAM" id="Coils"/>
    </source>
</evidence>
<organism evidence="2 3">
    <name type="scientific">Pseudoalteromonas carrageenovora IAM 12662</name>
    <dbReference type="NCBI Taxonomy" id="1314868"/>
    <lineage>
        <taxon>Bacteria</taxon>
        <taxon>Pseudomonadati</taxon>
        <taxon>Pseudomonadota</taxon>
        <taxon>Gammaproteobacteria</taxon>
        <taxon>Alteromonadales</taxon>
        <taxon>Pseudoalteromonadaceae</taxon>
        <taxon>Pseudoalteromonas</taxon>
    </lineage>
</organism>
<name>A0A2K4XAG9_PSEVC</name>
<gene>
    <name evidence="2" type="ORF">PCAR9_A30495</name>
</gene>
<evidence type="ECO:0000313" key="3">
    <source>
        <dbReference type="Proteomes" id="UP000238288"/>
    </source>
</evidence>
<evidence type="ECO:0000313" key="2">
    <source>
        <dbReference type="EMBL" id="SOU41318.1"/>
    </source>
</evidence>
<dbReference type="EMBL" id="LT965928">
    <property type="protein sequence ID" value="SOU41318.1"/>
    <property type="molecule type" value="Genomic_DNA"/>
</dbReference>
<dbReference type="AlphaFoldDB" id="A0A2K4XAG9"/>
<sequence length="124" mass="13943">MYAIIRVLFLVNLEKYPMKSYSTIEQRIDILQSRIETYKEEIAVLQAEPKSNNERIIFKFIETGSTGKTKDFVRELGIKSPRDSLYSSGDVTKLVKDGADDITPALLEIARALASARNKNGPSC</sequence>
<protein>
    <submittedName>
        <fullName evidence="2">Uncharacterized protein</fullName>
    </submittedName>
</protein>
<accession>A0A2K4XAG9</accession>
<proteinExistence type="predicted"/>
<reference evidence="2 3" key="1">
    <citation type="submission" date="2017-11" db="EMBL/GenBank/DDBJ databases">
        <authorList>
            <person name="Han C.G."/>
        </authorList>
    </citation>
    <scope>NUCLEOTIDE SEQUENCE [LARGE SCALE GENOMIC DNA]</scope>
    <source>
        <strain evidence="3">ATCC 43555</strain>
    </source>
</reference>
<dbReference type="Proteomes" id="UP000238288">
    <property type="component" value="Chromosome PCAR9a"/>
</dbReference>
<feature type="coiled-coil region" evidence="1">
    <location>
        <begin position="21"/>
        <end position="48"/>
    </location>
</feature>